<reference evidence="2" key="2">
    <citation type="submission" date="2015-01" db="EMBL/GenBank/DDBJ databases">
        <title>Evolutionary Origins and Diversification of the Mycorrhizal Mutualists.</title>
        <authorList>
            <consortium name="DOE Joint Genome Institute"/>
            <consortium name="Mycorrhizal Genomics Consortium"/>
            <person name="Kohler A."/>
            <person name="Kuo A."/>
            <person name="Nagy L.G."/>
            <person name="Floudas D."/>
            <person name="Copeland A."/>
            <person name="Barry K.W."/>
            <person name="Cichocki N."/>
            <person name="Veneault-Fourrey C."/>
            <person name="LaButti K."/>
            <person name="Lindquist E.A."/>
            <person name="Lipzen A."/>
            <person name="Lundell T."/>
            <person name="Morin E."/>
            <person name="Murat C."/>
            <person name="Riley R."/>
            <person name="Ohm R."/>
            <person name="Sun H."/>
            <person name="Tunlid A."/>
            <person name="Henrissat B."/>
            <person name="Grigoriev I.V."/>
            <person name="Hibbett D.S."/>
            <person name="Martin F."/>
        </authorList>
    </citation>
    <scope>NUCLEOTIDE SEQUENCE [LARGE SCALE GENOMIC DNA]</scope>
    <source>
        <strain evidence="2">h7</strain>
    </source>
</reference>
<dbReference type="HOGENOM" id="CLU_509979_0_0_1"/>
<gene>
    <name evidence="1" type="ORF">M413DRAFT_70078</name>
</gene>
<keyword evidence="2" id="KW-1185">Reference proteome</keyword>
<dbReference type="OrthoDB" id="21502at2759"/>
<name>A0A0C2YNJ6_HEBCY</name>
<reference evidence="1 2" key="1">
    <citation type="submission" date="2014-04" db="EMBL/GenBank/DDBJ databases">
        <authorList>
            <consortium name="DOE Joint Genome Institute"/>
            <person name="Kuo A."/>
            <person name="Gay G."/>
            <person name="Dore J."/>
            <person name="Kohler A."/>
            <person name="Nagy L.G."/>
            <person name="Floudas D."/>
            <person name="Copeland A."/>
            <person name="Barry K.W."/>
            <person name="Cichocki N."/>
            <person name="Veneault-Fourrey C."/>
            <person name="LaButti K."/>
            <person name="Lindquist E.A."/>
            <person name="Lipzen A."/>
            <person name="Lundell T."/>
            <person name="Morin E."/>
            <person name="Murat C."/>
            <person name="Sun H."/>
            <person name="Tunlid A."/>
            <person name="Henrissat B."/>
            <person name="Grigoriev I.V."/>
            <person name="Hibbett D.S."/>
            <person name="Martin F."/>
            <person name="Nordberg H.P."/>
            <person name="Cantor M.N."/>
            <person name="Hua S.X."/>
        </authorList>
    </citation>
    <scope>NUCLEOTIDE SEQUENCE [LARGE SCALE GENOMIC DNA]</scope>
    <source>
        <strain evidence="2">h7</strain>
    </source>
</reference>
<dbReference type="Proteomes" id="UP000053424">
    <property type="component" value="Unassembled WGS sequence"/>
</dbReference>
<dbReference type="InterPro" id="IPR023213">
    <property type="entry name" value="CAT-like_dom_sf"/>
</dbReference>
<organism evidence="1 2">
    <name type="scientific">Hebeloma cylindrosporum</name>
    <dbReference type="NCBI Taxonomy" id="76867"/>
    <lineage>
        <taxon>Eukaryota</taxon>
        <taxon>Fungi</taxon>
        <taxon>Dikarya</taxon>
        <taxon>Basidiomycota</taxon>
        <taxon>Agaricomycotina</taxon>
        <taxon>Agaricomycetes</taxon>
        <taxon>Agaricomycetidae</taxon>
        <taxon>Agaricales</taxon>
        <taxon>Agaricineae</taxon>
        <taxon>Hymenogastraceae</taxon>
        <taxon>Hebeloma</taxon>
    </lineage>
</organism>
<proteinExistence type="predicted"/>
<dbReference type="EMBL" id="KN831777">
    <property type="protein sequence ID" value="KIM42582.1"/>
    <property type="molecule type" value="Genomic_DNA"/>
</dbReference>
<dbReference type="AlphaFoldDB" id="A0A0C2YNJ6"/>
<sequence length="482" mass="53732">MTEVQYAECFLSLFDGNYQGIGIVLGWLVEGLLDLEKVDHALKRLVTKWPLLAGRLQSTGIRVPLSPIPATYAPYSLTSRNSDKPITDYVQLPLPMMSAALPTTLFMDYKAPQSPRDWTDKDIPLLYWHLTYFKAKGPEYTCIGLAFPHGVFDGMGIAAVLHAFEAETLGQSWSTPPPLKPGINENKLQTYIDKTVSEKKKAGTPLPPDSKATSVVGLRFLLRFLVWQIWQQRWHQAQRAVVLMPPQVYEKLLGDAREALAQEGKTDVRLSTGNVITAWIYKTLYSKELFPNRLIGLSNLASLRIFSEAGLNQYAHNCFIPLPYPIFTVAEIRAIPLHQLAYELAKATSGITLGHAIQVYKLLEEITTSSTIKTVIPHDAGVEETIFFSNMSFGRVVDINWTGLGGKRTVCMYKPLLGESFLLISNTVTIDGTLGDGNIVMDVVLNRRRMQILEEELERLIGACANQTKPHVRSSKGLASKL</sequence>
<dbReference type="STRING" id="686832.A0A0C2YNJ6"/>
<dbReference type="Gene3D" id="3.30.559.10">
    <property type="entry name" value="Chloramphenicol acetyltransferase-like domain"/>
    <property type="match status" value="2"/>
</dbReference>
<protein>
    <submittedName>
        <fullName evidence="1">Uncharacterized protein</fullName>
    </submittedName>
</protein>
<evidence type="ECO:0000313" key="1">
    <source>
        <dbReference type="EMBL" id="KIM42582.1"/>
    </source>
</evidence>
<evidence type="ECO:0000313" key="2">
    <source>
        <dbReference type="Proteomes" id="UP000053424"/>
    </source>
</evidence>
<accession>A0A0C2YNJ6</accession>